<sequence>MGEESGARQDLRMAAAINEIEGYLLWEAEQRRARGRAEEFCARLPWLTDSQRADVVRHYCREQHEQSRSYLERIAVRSAALRTEYEGAYRALRRRLVAALLGAGALGALALAVLSLSGSAPGVP</sequence>
<keyword evidence="1" id="KW-0812">Transmembrane</keyword>
<dbReference type="EMBL" id="BHXC01000006">
    <property type="protein sequence ID" value="GCB90967.1"/>
    <property type="molecule type" value="Genomic_DNA"/>
</dbReference>
<feature type="transmembrane region" description="Helical" evidence="1">
    <location>
        <begin position="96"/>
        <end position="116"/>
    </location>
</feature>
<organism evidence="2 3">
    <name type="scientific">Streptomyces noursei</name>
    <name type="common">Streptomyces albulus</name>
    <dbReference type="NCBI Taxonomy" id="1971"/>
    <lineage>
        <taxon>Bacteria</taxon>
        <taxon>Bacillati</taxon>
        <taxon>Actinomycetota</taxon>
        <taxon>Actinomycetes</taxon>
        <taxon>Kitasatosporales</taxon>
        <taxon>Streptomycetaceae</taxon>
        <taxon>Streptomyces</taxon>
    </lineage>
</organism>
<proteinExistence type="predicted"/>
<keyword evidence="1" id="KW-0472">Membrane</keyword>
<protein>
    <recommendedName>
        <fullName evidence="4">Cytochrome C oxidase subunit I</fullName>
    </recommendedName>
</protein>
<name>A0A401R018_STRNR</name>
<dbReference type="RefSeq" id="WP_016573961.1">
    <property type="nucleotide sequence ID" value="NZ_BHXC01000006.1"/>
</dbReference>
<dbReference type="Proteomes" id="UP000288351">
    <property type="component" value="Unassembled WGS sequence"/>
</dbReference>
<comment type="caution">
    <text evidence="2">The sequence shown here is derived from an EMBL/GenBank/DDBJ whole genome shotgun (WGS) entry which is preliminary data.</text>
</comment>
<dbReference type="AlphaFoldDB" id="A0A401R018"/>
<evidence type="ECO:0000256" key="1">
    <source>
        <dbReference type="SAM" id="Phobius"/>
    </source>
</evidence>
<evidence type="ECO:0000313" key="3">
    <source>
        <dbReference type="Proteomes" id="UP000288351"/>
    </source>
</evidence>
<evidence type="ECO:0000313" key="2">
    <source>
        <dbReference type="EMBL" id="GCB90967.1"/>
    </source>
</evidence>
<keyword evidence="1" id="KW-1133">Transmembrane helix</keyword>
<reference evidence="2 3" key="1">
    <citation type="journal article" date="2019" name="Microbiol. Resour. Announc.">
        <title>Draft Genome Sequence of the Most Traditional epsilon-Poly-l-Lysine Producer, Streptomyces albulus NBRC14147.</title>
        <authorList>
            <person name="Yamanaka K."/>
            <person name="Hamano Y."/>
        </authorList>
    </citation>
    <scope>NUCLEOTIDE SEQUENCE [LARGE SCALE GENOMIC DNA]</scope>
    <source>
        <strain evidence="2 3">NBRC 14147</strain>
    </source>
</reference>
<gene>
    <name evidence="2" type="ORF">SALB_03678</name>
</gene>
<evidence type="ECO:0008006" key="4">
    <source>
        <dbReference type="Google" id="ProtNLM"/>
    </source>
</evidence>
<accession>A0A401R018</accession>